<dbReference type="EMBL" id="JAHUTI010069028">
    <property type="protein sequence ID" value="MED6253903.1"/>
    <property type="molecule type" value="Genomic_DNA"/>
</dbReference>
<feature type="compositionally biased region" description="Basic and acidic residues" evidence="1">
    <location>
        <begin position="26"/>
        <end position="58"/>
    </location>
</feature>
<name>A0ABU7BWH8_9TELE</name>
<proteinExistence type="predicted"/>
<reference evidence="2 3" key="1">
    <citation type="submission" date="2021-07" db="EMBL/GenBank/DDBJ databases">
        <authorList>
            <person name="Palmer J.M."/>
        </authorList>
    </citation>
    <scope>NUCLEOTIDE SEQUENCE [LARGE SCALE GENOMIC DNA]</scope>
    <source>
        <strain evidence="2 3">AT_MEX2019</strain>
        <tissue evidence="2">Muscle</tissue>
    </source>
</reference>
<sequence length="67" mass="7927">MRAPASEWSGNRKRRQGGKERRQRRGSGETRWRGVKEREEKGEKRAAWTKDPKEKKNQESSQLFKGI</sequence>
<evidence type="ECO:0000256" key="1">
    <source>
        <dbReference type="SAM" id="MobiDB-lite"/>
    </source>
</evidence>
<keyword evidence="3" id="KW-1185">Reference proteome</keyword>
<feature type="region of interest" description="Disordered" evidence="1">
    <location>
        <begin position="1"/>
        <end position="67"/>
    </location>
</feature>
<evidence type="ECO:0000313" key="3">
    <source>
        <dbReference type="Proteomes" id="UP001345963"/>
    </source>
</evidence>
<gene>
    <name evidence="2" type="ORF">ATANTOWER_007404</name>
</gene>
<organism evidence="2 3">
    <name type="scientific">Ataeniobius toweri</name>
    <dbReference type="NCBI Taxonomy" id="208326"/>
    <lineage>
        <taxon>Eukaryota</taxon>
        <taxon>Metazoa</taxon>
        <taxon>Chordata</taxon>
        <taxon>Craniata</taxon>
        <taxon>Vertebrata</taxon>
        <taxon>Euteleostomi</taxon>
        <taxon>Actinopterygii</taxon>
        <taxon>Neopterygii</taxon>
        <taxon>Teleostei</taxon>
        <taxon>Neoteleostei</taxon>
        <taxon>Acanthomorphata</taxon>
        <taxon>Ovalentaria</taxon>
        <taxon>Atherinomorphae</taxon>
        <taxon>Cyprinodontiformes</taxon>
        <taxon>Goodeidae</taxon>
        <taxon>Ataeniobius</taxon>
    </lineage>
</organism>
<dbReference type="Proteomes" id="UP001345963">
    <property type="component" value="Unassembled WGS sequence"/>
</dbReference>
<feature type="compositionally biased region" description="Basic residues" evidence="1">
    <location>
        <begin position="11"/>
        <end position="25"/>
    </location>
</feature>
<evidence type="ECO:0000313" key="2">
    <source>
        <dbReference type="EMBL" id="MED6253903.1"/>
    </source>
</evidence>
<accession>A0ABU7BWH8</accession>
<protein>
    <submittedName>
        <fullName evidence="2">Uncharacterized protein</fullName>
    </submittedName>
</protein>
<comment type="caution">
    <text evidence="2">The sequence shown here is derived from an EMBL/GenBank/DDBJ whole genome shotgun (WGS) entry which is preliminary data.</text>
</comment>